<feature type="compositionally biased region" description="Low complexity" evidence="1">
    <location>
        <begin position="34"/>
        <end position="50"/>
    </location>
</feature>
<dbReference type="AlphaFoldDB" id="A0A6N2R504"/>
<organism evidence="3">
    <name type="scientific">uncultured Anaerotruncus sp</name>
    <dbReference type="NCBI Taxonomy" id="905011"/>
    <lineage>
        <taxon>Bacteria</taxon>
        <taxon>Bacillati</taxon>
        <taxon>Bacillota</taxon>
        <taxon>Clostridia</taxon>
        <taxon>Eubacteriales</taxon>
        <taxon>Oscillospiraceae</taxon>
        <taxon>Anaerotruncus</taxon>
        <taxon>environmental samples</taxon>
    </lineage>
</organism>
<evidence type="ECO:0000256" key="2">
    <source>
        <dbReference type="SAM" id="SignalP"/>
    </source>
</evidence>
<accession>A0A6N2R504</accession>
<name>A0A6N2R504_9FIRM</name>
<evidence type="ECO:0008006" key="4">
    <source>
        <dbReference type="Google" id="ProtNLM"/>
    </source>
</evidence>
<feature type="compositionally biased region" description="Basic and acidic residues" evidence="1">
    <location>
        <begin position="470"/>
        <end position="483"/>
    </location>
</feature>
<feature type="region of interest" description="Disordered" evidence="1">
    <location>
        <begin position="731"/>
        <end position="759"/>
    </location>
</feature>
<keyword evidence="2" id="KW-0732">Signal</keyword>
<feature type="compositionally biased region" description="Low complexity" evidence="1">
    <location>
        <begin position="115"/>
        <end position="129"/>
    </location>
</feature>
<reference evidence="3" key="1">
    <citation type="submission" date="2019-11" db="EMBL/GenBank/DDBJ databases">
        <authorList>
            <person name="Feng L."/>
        </authorList>
    </citation>
    <scope>NUCLEOTIDE SEQUENCE</scope>
    <source>
        <strain evidence="3">AundefinedLFYP135</strain>
    </source>
</reference>
<dbReference type="InterPro" id="IPR011050">
    <property type="entry name" value="Pectin_lyase_fold/virulence"/>
</dbReference>
<dbReference type="EMBL" id="CACRSL010000003">
    <property type="protein sequence ID" value="VYS75201.1"/>
    <property type="molecule type" value="Genomic_DNA"/>
</dbReference>
<sequence>MKKRANRILSAILAAMVVVTMSGMTVFAEEVSSAPVAPEEGSSSSAPATPEGEDASSSAPTVPEEENSSSTPTAPEGEDASSSTPTAPEGEDASSSTPEVPGESSSSTPTAPQEQVPAQPLTPAAPAPQETGIAIDGKYYNSIADAIKEGDGKTISITKDISEDVVIPEKTTITLDIASGITLKNTSSHTIENHGTLTVTGSGTVENTTGSRAALANYPGATATLKGCTFTGNTWYVIKNLGTLTMSGADLVQKDAGSSAIDNGWYNNKGNDLNLDYPSSASVSLTINGGTFSGGMNTVKNDDFGVLTIEDGTFENTDGPAVLNWNEATISGGTFTVNNASTSVLANGYYNETADKGRMTVNGGTFTAANGGEGSLFGYGVGDGSKGGFLKITDGTFNGVFATNDGYPHIPTISGGTFNKEVDAKYLAVGYECRKSGDKFVVVGADSGVVVDPAPSTPKDEVTIPSGATEEEKQAIEEAKKDLTSSSNPAATTAPTGLETVVIPEEAKKAAEEQNAAEIKVVISTVVEEVGTKEVKNEDGTVSVVVTSVQFDVEPKWVVGNTSGLISNLNGNTITFRLPVPSSVTAKYAKVEHKGDKTQYVDILSEGGAKYVELSATHFSPFTLTFTDSKPSSGGSSGHSGGSYQDKVDDFWQDVKDQISESKDGDTIKIDAKSYENMPWTVMELLGKHNVTLVIEWDGGDTITIPAGKAQSTEGSRLYWPLSSLAELYKGQQPSEDKPGTTPEQPSEPDKSNPSTGDAYPMAALITALAAVSVAGATFSRKRR</sequence>
<gene>
    <name evidence="3" type="ORF">AULFYP135_00187</name>
</gene>
<dbReference type="SUPFAM" id="SSF51126">
    <property type="entry name" value="Pectin lyase-like"/>
    <property type="match status" value="1"/>
</dbReference>
<evidence type="ECO:0000313" key="3">
    <source>
        <dbReference type="EMBL" id="VYS75201.1"/>
    </source>
</evidence>
<feature type="chain" id="PRO_5027001915" description="Gram-positive cocci surface proteins LPxTG domain-containing protein" evidence="2">
    <location>
        <begin position="29"/>
        <end position="784"/>
    </location>
</feature>
<proteinExistence type="predicted"/>
<dbReference type="Gene3D" id="2.160.20.20">
    <property type="match status" value="1"/>
</dbReference>
<feature type="region of interest" description="Disordered" evidence="1">
    <location>
        <begin position="452"/>
        <end position="494"/>
    </location>
</feature>
<protein>
    <recommendedName>
        <fullName evidence="4">Gram-positive cocci surface proteins LPxTG domain-containing protein</fullName>
    </recommendedName>
</protein>
<dbReference type="InterPro" id="IPR012332">
    <property type="entry name" value="Autotransporter_pectin_lyase_C"/>
</dbReference>
<evidence type="ECO:0000256" key="1">
    <source>
        <dbReference type="SAM" id="MobiDB-lite"/>
    </source>
</evidence>
<feature type="signal peptide" evidence="2">
    <location>
        <begin position="1"/>
        <end position="28"/>
    </location>
</feature>
<feature type="compositionally biased region" description="Polar residues" evidence="1">
    <location>
        <begin position="93"/>
        <end position="113"/>
    </location>
</feature>
<feature type="compositionally biased region" description="Polar residues" evidence="1">
    <location>
        <begin position="484"/>
        <end position="494"/>
    </location>
</feature>
<feature type="region of interest" description="Disordered" evidence="1">
    <location>
        <begin position="34"/>
        <end position="129"/>
    </location>
</feature>